<reference evidence="2 3" key="1">
    <citation type="journal article" date="2021" name="Elife">
        <title>Chloroplast acquisition without the gene transfer in kleptoplastic sea slugs, Plakobranchus ocellatus.</title>
        <authorList>
            <person name="Maeda T."/>
            <person name="Takahashi S."/>
            <person name="Yoshida T."/>
            <person name="Shimamura S."/>
            <person name="Takaki Y."/>
            <person name="Nagai Y."/>
            <person name="Toyoda A."/>
            <person name="Suzuki Y."/>
            <person name="Arimoto A."/>
            <person name="Ishii H."/>
            <person name="Satoh N."/>
            <person name="Nishiyama T."/>
            <person name="Hasebe M."/>
            <person name="Maruyama T."/>
            <person name="Minagawa J."/>
            <person name="Obokata J."/>
            <person name="Shigenobu S."/>
        </authorList>
    </citation>
    <scope>NUCLEOTIDE SEQUENCE [LARGE SCALE GENOMIC DNA]</scope>
</reference>
<feature type="compositionally biased region" description="Polar residues" evidence="1">
    <location>
        <begin position="709"/>
        <end position="730"/>
    </location>
</feature>
<name>A0AAV4HTP9_9GAST</name>
<feature type="compositionally biased region" description="Basic residues" evidence="1">
    <location>
        <begin position="18"/>
        <end position="55"/>
    </location>
</feature>
<dbReference type="EMBL" id="BMAT01009209">
    <property type="protein sequence ID" value="GFS01324.1"/>
    <property type="molecule type" value="Genomic_DNA"/>
</dbReference>
<dbReference type="Proteomes" id="UP000762676">
    <property type="component" value="Unassembled WGS sequence"/>
</dbReference>
<evidence type="ECO:0000313" key="2">
    <source>
        <dbReference type="EMBL" id="GFS01324.1"/>
    </source>
</evidence>
<feature type="region of interest" description="Disordered" evidence="1">
    <location>
        <begin position="637"/>
        <end position="693"/>
    </location>
</feature>
<accession>A0AAV4HTP9</accession>
<feature type="region of interest" description="Disordered" evidence="1">
    <location>
        <begin position="365"/>
        <end position="457"/>
    </location>
</feature>
<evidence type="ECO:0000313" key="3">
    <source>
        <dbReference type="Proteomes" id="UP000762676"/>
    </source>
</evidence>
<gene>
    <name evidence="2" type="ORF">ElyMa_004578200</name>
</gene>
<organism evidence="2 3">
    <name type="scientific">Elysia marginata</name>
    <dbReference type="NCBI Taxonomy" id="1093978"/>
    <lineage>
        <taxon>Eukaryota</taxon>
        <taxon>Metazoa</taxon>
        <taxon>Spiralia</taxon>
        <taxon>Lophotrochozoa</taxon>
        <taxon>Mollusca</taxon>
        <taxon>Gastropoda</taxon>
        <taxon>Heterobranchia</taxon>
        <taxon>Euthyneura</taxon>
        <taxon>Panpulmonata</taxon>
        <taxon>Sacoglossa</taxon>
        <taxon>Placobranchoidea</taxon>
        <taxon>Plakobranchidae</taxon>
        <taxon>Elysia</taxon>
    </lineage>
</organism>
<sequence length="817" mass="90213">MGDTQQDVVSRGAAGQRVRTHSANRPGTSRRKLRGAGRHRGLVARSIGKPKLRERRRNEGNLKRRMISTLRKKKKKLRARNVLVRRLHAKTILSKPAEREDTPHASNQEVSTMFPFQENKFKDSSPETNSKSEISNVETTEVPATSKFAKRNSHKWRTLMKLGNTVSAGRASAQTPKKKRWERRAVEHKAKEDGATSNSASRCNITAGHTQTKDQSPDNSEWPALATPTRTRAHAKETATEIVKSKHSVSTTKTTRKAWADIVTRRSKEPVSAITNQQTKDKKKAETGVGLEKTWASVAAAGTSKCEASAGKPDASKTEACGEPSNAVSQSASGNMKRKRRKAGYSLAYTDKIWLTCQKSKGKPHVQSFYRRHFGDRKDKTSKRKTGTASPLKKMCPERPSENKHSEKQIEETCDKDSASQTSTEGTRSSSPRVNIKHGAHLKCTSSNRDSQGQNPCLIDNMPVVYTKKAGMVITLNESNHDRSTHKNVNKCNNQNHRARHCQSFSRSEETDSFNTTDVSGTDLCSQLSSMTFQTPTTSNYTIDKEPSEKRKTLRSQNSSVTTKQPSQSTGQSKATKALQVEGSAPTKQKKISLRYRALLRDGSGPLDARAVSDLHTRHKRADTLQDNRVAARAVRRRYRIEHQNRANSSRRAPATSPTADVMHPTRNGPSTRSRPTGGGKSPGSRATKGINNTREILVNLDEVANAQEASTSRNYGQADGATSSDSSGESVAWRPADNNGTNNSRCTSCEADEPGEVSNPQLASVEKHCSIMGPVLATSAPQLSERQNRIRLELSPNLHALDMNWWSAYLQQQSNI</sequence>
<feature type="compositionally biased region" description="Polar residues" evidence="1">
    <location>
        <begin position="164"/>
        <end position="175"/>
    </location>
</feature>
<feature type="compositionally biased region" description="Basic residues" evidence="1">
    <location>
        <begin position="365"/>
        <end position="386"/>
    </location>
</feature>
<feature type="compositionally biased region" description="Basic and acidic residues" evidence="1">
    <location>
        <begin position="395"/>
        <end position="418"/>
    </location>
</feature>
<feature type="region of interest" description="Disordered" evidence="1">
    <location>
        <begin position="709"/>
        <end position="759"/>
    </location>
</feature>
<protein>
    <submittedName>
        <fullName evidence="2">Uncharacterized protein</fullName>
    </submittedName>
</protein>
<feature type="compositionally biased region" description="Basic and acidic residues" evidence="1">
    <location>
        <begin position="183"/>
        <end position="194"/>
    </location>
</feature>
<feature type="compositionally biased region" description="Polar residues" evidence="1">
    <location>
        <begin position="126"/>
        <end position="138"/>
    </location>
</feature>
<feature type="compositionally biased region" description="Polar residues" evidence="1">
    <location>
        <begin position="195"/>
        <end position="210"/>
    </location>
</feature>
<feature type="compositionally biased region" description="Polar residues" evidence="1">
    <location>
        <begin position="739"/>
        <end position="748"/>
    </location>
</feature>
<keyword evidence="3" id="KW-1185">Reference proteome</keyword>
<feature type="region of interest" description="Disordered" evidence="1">
    <location>
        <begin position="1"/>
        <end position="62"/>
    </location>
</feature>
<proteinExistence type="predicted"/>
<feature type="compositionally biased region" description="Polar residues" evidence="1">
    <location>
        <begin position="646"/>
        <end position="659"/>
    </location>
</feature>
<feature type="region of interest" description="Disordered" evidence="1">
    <location>
        <begin position="307"/>
        <end position="343"/>
    </location>
</feature>
<feature type="region of interest" description="Disordered" evidence="1">
    <location>
        <begin position="478"/>
        <end position="497"/>
    </location>
</feature>
<feature type="region of interest" description="Disordered" evidence="1">
    <location>
        <begin position="94"/>
        <end position="138"/>
    </location>
</feature>
<feature type="region of interest" description="Disordered" evidence="1">
    <location>
        <begin position="535"/>
        <end position="589"/>
    </location>
</feature>
<evidence type="ECO:0000256" key="1">
    <source>
        <dbReference type="SAM" id="MobiDB-lite"/>
    </source>
</evidence>
<feature type="compositionally biased region" description="Polar residues" evidence="1">
    <location>
        <begin position="555"/>
        <end position="575"/>
    </location>
</feature>
<comment type="caution">
    <text evidence="2">The sequence shown here is derived from an EMBL/GenBank/DDBJ whole genome shotgun (WGS) entry which is preliminary data.</text>
</comment>
<feature type="compositionally biased region" description="Polar residues" evidence="1">
    <location>
        <begin position="444"/>
        <end position="455"/>
    </location>
</feature>
<feature type="compositionally biased region" description="Polar residues" evidence="1">
    <location>
        <begin position="419"/>
        <end position="433"/>
    </location>
</feature>
<feature type="region of interest" description="Disordered" evidence="1">
    <location>
        <begin position="163"/>
        <end position="289"/>
    </location>
</feature>
<dbReference type="AlphaFoldDB" id="A0AAV4HTP9"/>